<gene>
    <name evidence="1" type="primary">cas8c</name>
    <name evidence="1" type="ORF">ACFFK8_00615</name>
</gene>
<accession>A0ABV5ZID3</accession>
<dbReference type="RefSeq" id="WP_027951987.1">
    <property type="nucleotide sequence ID" value="NZ_JADU01000010.1"/>
</dbReference>
<protein>
    <submittedName>
        <fullName evidence="1">Type I-C CRISPR-associated protein Cas8c/Csd1</fullName>
    </submittedName>
</protein>
<evidence type="ECO:0000313" key="2">
    <source>
        <dbReference type="Proteomes" id="UP001589688"/>
    </source>
</evidence>
<organism evidence="1 2">
    <name type="scientific">Hallella seregens ATCC 51272</name>
    <dbReference type="NCBI Taxonomy" id="1336250"/>
    <lineage>
        <taxon>Bacteria</taxon>
        <taxon>Pseudomonadati</taxon>
        <taxon>Bacteroidota</taxon>
        <taxon>Bacteroidia</taxon>
        <taxon>Bacteroidales</taxon>
        <taxon>Prevotellaceae</taxon>
        <taxon>Hallella</taxon>
    </lineage>
</organism>
<name>A0ABV5ZID3_9BACT</name>
<dbReference type="CDD" id="cd09757">
    <property type="entry name" value="Cas8c_I-C"/>
    <property type="match status" value="1"/>
</dbReference>
<dbReference type="NCBIfam" id="TIGR01863">
    <property type="entry name" value="cas_Csd1"/>
    <property type="match status" value="1"/>
</dbReference>
<proteinExistence type="predicted"/>
<dbReference type="Proteomes" id="UP001589688">
    <property type="component" value="Unassembled WGS sequence"/>
</dbReference>
<keyword evidence="2" id="KW-1185">Reference proteome</keyword>
<dbReference type="EMBL" id="JBHLZF010000001">
    <property type="protein sequence ID" value="MFB9896364.1"/>
    <property type="molecule type" value="Genomic_DNA"/>
</dbReference>
<evidence type="ECO:0000313" key="1">
    <source>
        <dbReference type="EMBL" id="MFB9896364.1"/>
    </source>
</evidence>
<dbReference type="InterPro" id="IPR010144">
    <property type="entry name" value="CRISPR-assoc_prot_Csd1-typ"/>
</dbReference>
<reference evidence="1 2" key="1">
    <citation type="submission" date="2024-09" db="EMBL/GenBank/DDBJ databases">
        <authorList>
            <person name="Sun Q."/>
            <person name="Mori K."/>
        </authorList>
    </citation>
    <scope>NUCLEOTIDE SEQUENCE [LARGE SCALE GENOMIC DNA]</scope>
    <source>
        <strain evidence="1 2">ATCC 51272</strain>
    </source>
</reference>
<comment type="caution">
    <text evidence="1">The sequence shown here is derived from an EMBL/GenBank/DDBJ whole genome shotgun (WGS) entry which is preliminary data.</text>
</comment>
<sequence length="587" mass="67000">MILQALCEYYQRKAALNEMPPYGREWRAIPYLIVIREDGHFVKLEETYEGEGKQREAKSFSMCHARGRSGSNSWKTANILWDHYGYVLGLPKKMALADENAVQTGKKQNESFVKEIDRLVSLNPNHVGIYAVRQFYTVFEDNLNAIKKDALFEDSINKEGTNFAFKILGQLEPVGVDSTIDYGEDGKDAPVRLCLVHGDRKPIAVLNNSVSLIGASSMGAKLVGFQKGAGYDSYHKEQGLNAPISQQANNAYTMALNTMLAKDSKNHFYFSGDTLVFWASRENEFENQFSFFFAAPPKDNPDKSVEMISHLMKAPLSGTIHDNDETRFYILLLSPNVARIAVKLWEETTVREAGANIRQYFEDLNISRGKMDKPYYSLYELLANIALQNDTKNLPRTLFNGMVRAAIENLPFPALAQMQCIGRIKADRKVNCRRAGLLKAYLNRKNRNNKQNIEKDITMALDLENKNQAYLCGRLFAILERIQEESATGKLNATIRDRYYGAASRTPSVVFPRLIDLSNHHLVKLSEKEKVYYERMKGEVMLDINARGFDTHFSLDDQSRFAIGYYHQRQFFYTKKEVANFQDNNNN</sequence>
<dbReference type="Pfam" id="PF09709">
    <property type="entry name" value="Cas_Csd1"/>
    <property type="match status" value="1"/>
</dbReference>